<evidence type="ECO:0000256" key="2">
    <source>
        <dbReference type="ARBA" id="ARBA00022723"/>
    </source>
</evidence>
<keyword evidence="4" id="KW-0560">Oxidoreductase</keyword>
<feature type="domain" description="TauD/TfdA-like" evidence="6">
    <location>
        <begin position="3"/>
        <end position="265"/>
    </location>
</feature>
<keyword evidence="5" id="KW-0408">Iron</keyword>
<evidence type="ECO:0000256" key="1">
    <source>
        <dbReference type="ARBA" id="ARBA00005896"/>
    </source>
</evidence>
<dbReference type="SUPFAM" id="SSF51197">
    <property type="entry name" value="Clavaminate synthase-like"/>
    <property type="match status" value="1"/>
</dbReference>
<evidence type="ECO:0000313" key="7">
    <source>
        <dbReference type="EMBL" id="UZP74282.1"/>
    </source>
</evidence>
<keyword evidence="8" id="KW-1185">Reference proteome</keyword>
<name>A0ABY6Q4S7_9GAMM</name>
<protein>
    <submittedName>
        <fullName evidence="7">Taurine dioxygenase</fullName>
    </submittedName>
</protein>
<dbReference type="Pfam" id="PF02668">
    <property type="entry name" value="TauD"/>
    <property type="match status" value="1"/>
</dbReference>
<sequence length="273" mass="31050">MRIERLTPALGAELDIDLGHINAEGAQAVYDALMAHQVVFFRDQEITPEQHIALGAHFGEIDIPHPVYQNHERIPAITVLENDENRPPDTNDWHKDLTFREAPPFMSILYAKSVPETGGDTLWANMALAYDNLAPAMRAMLDPLEAVHDIGCFRNDYLGPDKNVEAMNEGVRSNGAWVHPVIGTHPVTGAKYINVNRSFTQHIVGMLRAESDRLLEYIYQHIDQPEHQVRFRWRDNSVAMWDNRVTQHYALADYLPGYRCMNRVTVNSDNRAG</sequence>
<dbReference type="Gene3D" id="3.60.130.10">
    <property type="entry name" value="Clavaminate synthase-like"/>
    <property type="match status" value="1"/>
</dbReference>
<evidence type="ECO:0000313" key="8">
    <source>
        <dbReference type="Proteomes" id="UP001317963"/>
    </source>
</evidence>
<proteinExistence type="inferred from homology"/>
<dbReference type="RefSeq" id="WP_279243094.1">
    <property type="nucleotide sequence ID" value="NZ_CP036501.1"/>
</dbReference>
<dbReference type="InterPro" id="IPR042098">
    <property type="entry name" value="TauD-like_sf"/>
</dbReference>
<dbReference type="PANTHER" id="PTHR30468:SF1">
    <property type="entry name" value="ALPHA-KETOGLUTARATE-DEPENDENT SULFONATE DIOXYGENASE"/>
    <property type="match status" value="1"/>
</dbReference>
<dbReference type="PANTHER" id="PTHR30468">
    <property type="entry name" value="ALPHA-KETOGLUTARATE-DEPENDENT SULFONATE DIOXYGENASE"/>
    <property type="match status" value="1"/>
</dbReference>
<dbReference type="Proteomes" id="UP001317963">
    <property type="component" value="Chromosome"/>
</dbReference>
<gene>
    <name evidence="7" type="ORF">E0F26_05765</name>
</gene>
<keyword evidence="2" id="KW-0479">Metal-binding</keyword>
<evidence type="ECO:0000256" key="5">
    <source>
        <dbReference type="ARBA" id="ARBA00023004"/>
    </source>
</evidence>
<keyword evidence="3 7" id="KW-0223">Dioxygenase</keyword>
<accession>A0ABY6Q4S7</accession>
<comment type="similarity">
    <text evidence="1">Belongs to the TfdA dioxygenase family.</text>
</comment>
<organism evidence="7 8">
    <name type="scientific">Candidatus Paraluminiphilus aquimaris</name>
    <dbReference type="NCBI Taxonomy" id="2518994"/>
    <lineage>
        <taxon>Bacteria</taxon>
        <taxon>Pseudomonadati</taxon>
        <taxon>Pseudomonadota</taxon>
        <taxon>Gammaproteobacteria</taxon>
        <taxon>Cellvibrionales</taxon>
        <taxon>Halieaceae</taxon>
        <taxon>Candidatus Paraluminiphilus</taxon>
    </lineage>
</organism>
<evidence type="ECO:0000256" key="4">
    <source>
        <dbReference type="ARBA" id="ARBA00023002"/>
    </source>
</evidence>
<dbReference type="InterPro" id="IPR003819">
    <property type="entry name" value="TauD/TfdA-like"/>
</dbReference>
<evidence type="ECO:0000259" key="6">
    <source>
        <dbReference type="Pfam" id="PF02668"/>
    </source>
</evidence>
<evidence type="ECO:0000256" key="3">
    <source>
        <dbReference type="ARBA" id="ARBA00022964"/>
    </source>
</evidence>
<reference evidence="7 8" key="1">
    <citation type="submission" date="2019-02" db="EMBL/GenBank/DDBJ databases">
        <title>Halieaceae_genomes.</title>
        <authorList>
            <person name="Li S.-H."/>
        </authorList>
    </citation>
    <scope>NUCLEOTIDE SEQUENCE [LARGE SCALE GENOMIC DNA]</scope>
    <source>
        <strain evidence="7 8">JH123</strain>
    </source>
</reference>
<dbReference type="InterPro" id="IPR051323">
    <property type="entry name" value="AtsK-like"/>
</dbReference>
<dbReference type="GO" id="GO:0051213">
    <property type="term" value="F:dioxygenase activity"/>
    <property type="evidence" value="ECO:0007669"/>
    <property type="project" value="UniProtKB-KW"/>
</dbReference>
<dbReference type="EMBL" id="CP036501">
    <property type="protein sequence ID" value="UZP74282.1"/>
    <property type="molecule type" value="Genomic_DNA"/>
</dbReference>